<keyword evidence="1" id="KW-1133">Transmembrane helix</keyword>
<dbReference type="OrthoDB" id="3366475at2759"/>
<reference evidence="2" key="1">
    <citation type="journal article" date="2019" name="Environ. Microbiol.">
        <title>Fungal ecological strategies reflected in gene transcription - a case study of two litter decomposers.</title>
        <authorList>
            <person name="Barbi F."/>
            <person name="Kohler A."/>
            <person name="Barry K."/>
            <person name="Baskaran P."/>
            <person name="Daum C."/>
            <person name="Fauchery L."/>
            <person name="Ihrmark K."/>
            <person name="Kuo A."/>
            <person name="LaButti K."/>
            <person name="Lipzen A."/>
            <person name="Morin E."/>
            <person name="Grigoriev I.V."/>
            <person name="Henrissat B."/>
            <person name="Lindahl B."/>
            <person name="Martin F."/>
        </authorList>
    </citation>
    <scope>NUCLEOTIDE SEQUENCE</scope>
    <source>
        <strain evidence="2">JB14</strain>
    </source>
</reference>
<name>A0A6A4H5H4_9AGAR</name>
<gene>
    <name evidence="2" type="ORF">BT96DRAFT_924395</name>
</gene>
<feature type="transmembrane region" description="Helical" evidence="1">
    <location>
        <begin position="53"/>
        <end position="79"/>
    </location>
</feature>
<dbReference type="Proteomes" id="UP000799118">
    <property type="component" value="Unassembled WGS sequence"/>
</dbReference>
<keyword evidence="1" id="KW-0472">Membrane</keyword>
<sequence length="155" mass="17487">MTSSVKSLDSEPGFAPTLEYLPLIASYAFQTARSCFQFISWPIRSALSYSGLVLFWPFAFISSAFLYILAPFIVFLEVLFDIFLLTPYNLVVYLVDAVYPLYVFCGVACITGVVIGVVARWIVLGIIEIVQIDVVEEQPKRLVAPLKEEVKWEED</sequence>
<keyword evidence="3" id="KW-1185">Reference proteome</keyword>
<evidence type="ECO:0000256" key="1">
    <source>
        <dbReference type="SAM" id="Phobius"/>
    </source>
</evidence>
<keyword evidence="1" id="KW-0812">Transmembrane</keyword>
<evidence type="ECO:0000313" key="2">
    <source>
        <dbReference type="EMBL" id="KAE9392958.1"/>
    </source>
</evidence>
<dbReference type="AlphaFoldDB" id="A0A6A4H5H4"/>
<organism evidence="2 3">
    <name type="scientific">Gymnopus androsaceus JB14</name>
    <dbReference type="NCBI Taxonomy" id="1447944"/>
    <lineage>
        <taxon>Eukaryota</taxon>
        <taxon>Fungi</taxon>
        <taxon>Dikarya</taxon>
        <taxon>Basidiomycota</taxon>
        <taxon>Agaricomycotina</taxon>
        <taxon>Agaricomycetes</taxon>
        <taxon>Agaricomycetidae</taxon>
        <taxon>Agaricales</taxon>
        <taxon>Marasmiineae</taxon>
        <taxon>Omphalotaceae</taxon>
        <taxon>Gymnopus</taxon>
    </lineage>
</organism>
<dbReference type="EMBL" id="ML769584">
    <property type="protein sequence ID" value="KAE9392958.1"/>
    <property type="molecule type" value="Genomic_DNA"/>
</dbReference>
<feature type="transmembrane region" description="Helical" evidence="1">
    <location>
        <begin position="99"/>
        <end position="123"/>
    </location>
</feature>
<evidence type="ECO:0000313" key="3">
    <source>
        <dbReference type="Proteomes" id="UP000799118"/>
    </source>
</evidence>
<protein>
    <submittedName>
        <fullName evidence="2">Uncharacterized protein</fullName>
    </submittedName>
</protein>
<proteinExistence type="predicted"/>
<accession>A0A6A4H5H4</accession>